<evidence type="ECO:0000256" key="4">
    <source>
        <dbReference type="ARBA" id="ARBA00022547"/>
    </source>
</evidence>
<evidence type="ECO:0000313" key="13">
    <source>
        <dbReference type="EMBL" id="MEY1660657.1"/>
    </source>
</evidence>
<dbReference type="InterPro" id="IPR035908">
    <property type="entry name" value="F0_ATP_A_sf"/>
</dbReference>
<dbReference type="Pfam" id="PF00119">
    <property type="entry name" value="ATP-synt_A"/>
    <property type="match status" value="1"/>
</dbReference>
<dbReference type="InterPro" id="IPR000568">
    <property type="entry name" value="ATP_synth_F0_asu"/>
</dbReference>
<evidence type="ECO:0000256" key="9">
    <source>
        <dbReference type="ARBA" id="ARBA00023136"/>
    </source>
</evidence>
<evidence type="ECO:0000256" key="6">
    <source>
        <dbReference type="ARBA" id="ARBA00022781"/>
    </source>
</evidence>
<comment type="function">
    <text evidence="11 12">Key component of the proton channel; it plays a direct role in the translocation of protons across the membrane.</text>
</comment>
<evidence type="ECO:0000256" key="8">
    <source>
        <dbReference type="ARBA" id="ARBA00023065"/>
    </source>
</evidence>
<dbReference type="InterPro" id="IPR045082">
    <property type="entry name" value="ATP_syn_F0_a_bact/chloroplast"/>
</dbReference>
<comment type="similarity">
    <text evidence="2 11 12">Belongs to the ATPase A chain family.</text>
</comment>
<dbReference type="NCBIfam" id="TIGR01131">
    <property type="entry name" value="ATP_synt_6_or_A"/>
    <property type="match status" value="1"/>
</dbReference>
<comment type="caution">
    <text evidence="13">The sequence shown here is derived from an EMBL/GenBank/DDBJ whole genome shotgun (WGS) entry which is preliminary data.</text>
</comment>
<dbReference type="PANTHER" id="PTHR42823">
    <property type="entry name" value="ATP SYNTHASE SUBUNIT A, CHLOROPLASTIC"/>
    <property type="match status" value="1"/>
</dbReference>
<keyword evidence="10 11" id="KW-0066">ATP synthesis</keyword>
<evidence type="ECO:0000256" key="3">
    <source>
        <dbReference type="ARBA" id="ARBA00022448"/>
    </source>
</evidence>
<keyword evidence="8 11" id="KW-0406">Ion transport</keyword>
<comment type="subcellular location">
    <subcellularLocation>
        <location evidence="11 12">Cell membrane</location>
        <topology evidence="11 12">Multi-pass membrane protein</topology>
    </subcellularLocation>
    <subcellularLocation>
        <location evidence="1">Membrane</location>
        <topology evidence="1">Multi-pass membrane protein</topology>
    </subcellularLocation>
</comment>
<dbReference type="PANTHER" id="PTHR42823:SF3">
    <property type="entry name" value="ATP SYNTHASE SUBUNIT A, CHLOROPLASTIC"/>
    <property type="match status" value="1"/>
</dbReference>
<evidence type="ECO:0000256" key="5">
    <source>
        <dbReference type="ARBA" id="ARBA00022692"/>
    </source>
</evidence>
<keyword evidence="5 11" id="KW-0812">Transmembrane</keyword>
<gene>
    <name evidence="11 13" type="primary">atpB</name>
    <name evidence="13" type="ORF">AB5I84_00675</name>
</gene>
<evidence type="ECO:0000256" key="7">
    <source>
        <dbReference type="ARBA" id="ARBA00022989"/>
    </source>
</evidence>
<keyword evidence="14" id="KW-1185">Reference proteome</keyword>
<dbReference type="SUPFAM" id="SSF81336">
    <property type="entry name" value="F1F0 ATP synthase subunit A"/>
    <property type="match status" value="1"/>
</dbReference>
<organism evidence="13 14">
    <name type="scientific">Isoalcanivorax beigongshangi</name>
    <dbReference type="NCBI Taxonomy" id="3238810"/>
    <lineage>
        <taxon>Bacteria</taxon>
        <taxon>Pseudomonadati</taxon>
        <taxon>Pseudomonadota</taxon>
        <taxon>Gammaproteobacteria</taxon>
        <taxon>Oceanospirillales</taxon>
        <taxon>Alcanivoracaceae</taxon>
        <taxon>Isoalcanivorax</taxon>
    </lineage>
</organism>
<dbReference type="EMBL" id="JBGCUO010000001">
    <property type="protein sequence ID" value="MEY1660657.1"/>
    <property type="molecule type" value="Genomic_DNA"/>
</dbReference>
<keyword evidence="6 11" id="KW-0375">Hydrogen ion transport</keyword>
<dbReference type="NCBIfam" id="NF004477">
    <property type="entry name" value="PRK05815.1-1"/>
    <property type="match status" value="1"/>
</dbReference>
<dbReference type="InterPro" id="IPR023011">
    <property type="entry name" value="ATP_synth_F0_asu_AS"/>
</dbReference>
<name>A0ABV4AE02_9GAMM</name>
<dbReference type="Gene3D" id="1.20.120.220">
    <property type="entry name" value="ATP synthase, F0 complex, subunit A"/>
    <property type="match status" value="1"/>
</dbReference>
<evidence type="ECO:0000256" key="1">
    <source>
        <dbReference type="ARBA" id="ARBA00004141"/>
    </source>
</evidence>
<evidence type="ECO:0000256" key="10">
    <source>
        <dbReference type="ARBA" id="ARBA00023310"/>
    </source>
</evidence>
<dbReference type="Proteomes" id="UP001562065">
    <property type="component" value="Unassembled WGS sequence"/>
</dbReference>
<keyword evidence="4 11" id="KW-0138">CF(0)</keyword>
<evidence type="ECO:0000313" key="14">
    <source>
        <dbReference type="Proteomes" id="UP001562065"/>
    </source>
</evidence>
<evidence type="ECO:0000256" key="11">
    <source>
        <dbReference type="HAMAP-Rule" id="MF_01393"/>
    </source>
</evidence>
<protein>
    <recommendedName>
        <fullName evidence="11 12">ATP synthase subunit a</fullName>
    </recommendedName>
    <alternativeName>
        <fullName evidence="11">ATP synthase F0 sector subunit a</fullName>
    </alternativeName>
    <alternativeName>
        <fullName evidence="11">F-ATPase subunit 6</fullName>
    </alternativeName>
</protein>
<proteinExistence type="inferred from homology"/>
<evidence type="ECO:0000256" key="2">
    <source>
        <dbReference type="ARBA" id="ARBA00006810"/>
    </source>
</evidence>
<feature type="transmembrane region" description="Helical" evidence="11">
    <location>
        <begin position="238"/>
        <end position="258"/>
    </location>
</feature>
<sequence length="294" mass="32487">MAHGETQHTVNEYIQHHLTNLTWGKVPEGAALCDGSVAQEGQWMLAKCATEVDAMGFWAFHVDSLAWSGIVGALFILIFSLVARRATAGVPSGFINFVETVVEFVDTSVRDTFNGQSKLIAPLALTVFCWIFMMASIKLLPVDTALGFQTMLGLDYLKIVPVVDPNITLAMSFSVFVMMIVFSVMNKGVGGFFAELAFHPFETKNPVFKIVLMPINLFLEIVSLLAKPVSLGLRLFGNMFAGEFVFILLAAMLGYWQFLGAVPWAIFHLLVVPLQSFLFMILTIVYLSMASEKH</sequence>
<dbReference type="PROSITE" id="PS00449">
    <property type="entry name" value="ATPASE_A"/>
    <property type="match status" value="1"/>
</dbReference>
<feature type="transmembrane region" description="Helical" evidence="11">
    <location>
        <begin position="65"/>
        <end position="83"/>
    </location>
</feature>
<dbReference type="HAMAP" id="MF_01393">
    <property type="entry name" value="ATP_synth_a_bact"/>
    <property type="match status" value="1"/>
</dbReference>
<evidence type="ECO:0000256" key="12">
    <source>
        <dbReference type="RuleBase" id="RU000483"/>
    </source>
</evidence>
<reference evidence="13 14" key="1">
    <citation type="submission" date="2024-07" db="EMBL/GenBank/DDBJ databases">
        <authorList>
            <person name="Ren Q."/>
        </authorList>
    </citation>
    <scope>NUCLEOTIDE SEQUENCE [LARGE SCALE GENOMIC DNA]</scope>
    <source>
        <strain evidence="13 14">REN37</strain>
    </source>
</reference>
<accession>A0ABV4AE02</accession>
<feature type="transmembrane region" description="Helical" evidence="11">
    <location>
        <begin position="119"/>
        <end position="140"/>
    </location>
</feature>
<keyword evidence="9 11" id="KW-0472">Membrane</keyword>
<dbReference type="CDD" id="cd00310">
    <property type="entry name" value="ATP-synt_Fo_a_6"/>
    <property type="match status" value="1"/>
</dbReference>
<keyword evidence="11" id="KW-1003">Cell membrane</keyword>
<keyword evidence="3 11" id="KW-0813">Transport</keyword>
<feature type="transmembrane region" description="Helical" evidence="11">
    <location>
        <begin position="264"/>
        <end position="287"/>
    </location>
</feature>
<keyword evidence="7 11" id="KW-1133">Transmembrane helix</keyword>
<dbReference type="PRINTS" id="PR00123">
    <property type="entry name" value="ATPASEA"/>
</dbReference>